<dbReference type="GO" id="GO:0005886">
    <property type="term" value="C:plasma membrane"/>
    <property type="evidence" value="ECO:0007669"/>
    <property type="project" value="TreeGrafter"/>
</dbReference>
<dbReference type="Pfam" id="PF00168">
    <property type="entry name" value="C2"/>
    <property type="match status" value="2"/>
</dbReference>
<evidence type="ECO:0000256" key="1">
    <source>
        <dbReference type="ARBA" id="ARBA00009048"/>
    </source>
</evidence>
<dbReference type="OrthoDB" id="5855668at2759"/>
<dbReference type="GO" id="GO:0005544">
    <property type="term" value="F:calcium-dependent phospholipid binding"/>
    <property type="evidence" value="ECO:0007669"/>
    <property type="project" value="InterPro"/>
</dbReference>
<dbReference type="PANTHER" id="PTHR10857:SF106">
    <property type="entry name" value="C2 DOMAIN-CONTAINING PROTEIN"/>
    <property type="match status" value="1"/>
</dbReference>
<keyword evidence="7" id="KW-1185">Reference proteome</keyword>
<reference evidence="6 7" key="1">
    <citation type="journal article" date="2018" name="Genome Biol. Evol.">
        <title>Multiple Roots of Fruiting Body Formation in Amoebozoa.</title>
        <authorList>
            <person name="Hillmann F."/>
            <person name="Forbes G."/>
            <person name="Novohradska S."/>
            <person name="Ferling I."/>
            <person name="Riege K."/>
            <person name="Groth M."/>
            <person name="Westermann M."/>
            <person name="Marz M."/>
            <person name="Spaller T."/>
            <person name="Winckler T."/>
            <person name="Schaap P."/>
            <person name="Glockner G."/>
        </authorList>
    </citation>
    <scope>NUCLEOTIDE SEQUENCE [LARGE SCALE GENOMIC DNA]</scope>
    <source>
        <strain evidence="6 7">Jena</strain>
    </source>
</reference>
<dbReference type="InterPro" id="IPR002035">
    <property type="entry name" value="VWF_A"/>
</dbReference>
<dbReference type="CDD" id="cd04047">
    <property type="entry name" value="C2B_Copine"/>
    <property type="match status" value="1"/>
</dbReference>
<protein>
    <submittedName>
        <fullName evidence="6">Uncharacterized protein</fullName>
    </submittedName>
</protein>
<dbReference type="SUPFAM" id="SSF53300">
    <property type="entry name" value="vWA-like"/>
    <property type="match status" value="1"/>
</dbReference>
<dbReference type="Pfam" id="PF07002">
    <property type="entry name" value="Copine"/>
    <property type="match status" value="1"/>
</dbReference>
<evidence type="ECO:0000313" key="7">
    <source>
        <dbReference type="Proteomes" id="UP000241769"/>
    </source>
</evidence>
<gene>
    <name evidence="6" type="ORF">PROFUN_12800</name>
</gene>
<dbReference type="GO" id="GO:0071277">
    <property type="term" value="P:cellular response to calcium ion"/>
    <property type="evidence" value="ECO:0007669"/>
    <property type="project" value="TreeGrafter"/>
</dbReference>
<feature type="domain" description="VWFA" evidence="5">
    <location>
        <begin position="319"/>
        <end position="546"/>
    </location>
</feature>
<dbReference type="InterPro" id="IPR036465">
    <property type="entry name" value="vWFA_dom_sf"/>
</dbReference>
<dbReference type="Proteomes" id="UP000241769">
    <property type="component" value="Unassembled WGS sequence"/>
</dbReference>
<dbReference type="InterPro" id="IPR035892">
    <property type="entry name" value="C2_domain_sf"/>
</dbReference>
<dbReference type="PROSITE" id="PS50234">
    <property type="entry name" value="VWFA"/>
    <property type="match status" value="1"/>
</dbReference>
<feature type="domain" description="C2" evidence="4">
    <location>
        <begin position="13"/>
        <end position="147"/>
    </location>
</feature>
<comment type="similarity">
    <text evidence="1">Belongs to the copine family.</text>
</comment>
<evidence type="ECO:0000259" key="5">
    <source>
        <dbReference type="PROSITE" id="PS50234"/>
    </source>
</evidence>
<proteinExistence type="inferred from homology"/>
<dbReference type="InterPro" id="IPR010734">
    <property type="entry name" value="Copine_C"/>
</dbReference>
<dbReference type="EMBL" id="MDYQ01000177">
    <property type="protein sequence ID" value="PRP79610.1"/>
    <property type="molecule type" value="Genomic_DNA"/>
</dbReference>
<dbReference type="InterPro" id="IPR045052">
    <property type="entry name" value="Copine"/>
</dbReference>
<feature type="compositionally biased region" description="Polar residues" evidence="3">
    <location>
        <begin position="607"/>
        <end position="616"/>
    </location>
</feature>
<dbReference type="InterPro" id="IPR000008">
    <property type="entry name" value="C2_dom"/>
</dbReference>
<dbReference type="SUPFAM" id="SSF49562">
    <property type="entry name" value="C2 domain (Calcium/lipid-binding domain, CaLB)"/>
    <property type="match status" value="2"/>
</dbReference>
<dbReference type="InParanoid" id="A0A2P6N6P1"/>
<comment type="caution">
    <text evidence="6">The sequence shown here is derived from an EMBL/GenBank/DDBJ whole genome shotgun (WGS) entry which is preliminary data.</text>
</comment>
<dbReference type="SMART" id="SM00327">
    <property type="entry name" value="VWA"/>
    <property type="match status" value="1"/>
</dbReference>
<accession>A0A2P6N6P1</accession>
<dbReference type="Gene3D" id="2.60.40.150">
    <property type="entry name" value="C2 domain"/>
    <property type="match status" value="2"/>
</dbReference>
<dbReference type="InterPro" id="IPR037768">
    <property type="entry name" value="C2B_Copine"/>
</dbReference>
<dbReference type="CDD" id="cd04048">
    <property type="entry name" value="C2A_Copine"/>
    <property type="match status" value="1"/>
</dbReference>
<evidence type="ECO:0000256" key="3">
    <source>
        <dbReference type="SAM" id="MobiDB-lite"/>
    </source>
</evidence>
<dbReference type="PANTHER" id="PTHR10857">
    <property type="entry name" value="COPINE"/>
    <property type="match status" value="1"/>
</dbReference>
<organism evidence="6 7">
    <name type="scientific">Planoprotostelium fungivorum</name>
    <dbReference type="NCBI Taxonomy" id="1890364"/>
    <lineage>
        <taxon>Eukaryota</taxon>
        <taxon>Amoebozoa</taxon>
        <taxon>Evosea</taxon>
        <taxon>Variosea</taxon>
        <taxon>Cavosteliida</taxon>
        <taxon>Cavosteliaceae</taxon>
        <taxon>Planoprotostelium</taxon>
    </lineage>
</organism>
<sequence>MNKSLQLSGEVIREREWDWLPDEVLGSHRAAQNIRLEISCSGLARVDLLSKSDPLVLVYIKKLGQRSTWKEVGRTECIKNNHNPKFATPIEPIPYEFPVRQQLKFWVIDVDQMNQFDTTRIESQDKIGRVKCELAQIVGAPGGIFSAPLKNTNNPKGSGFIHIRATEIGSKNSFARIVITGHNLDKKDVFGKSDPYLSFYRINAEGDHTLVHESEFIRCTLDPVWKPMVISLGKLCSNHVEDDFMVKCFDWDQFKGHDLIGTATLRLTDIVPGMNVPLIHPKKSRKKGYRHSGVLQFHSVDYLNVPSFLDYIINKTEIEMVIGIDYSSSNGPRLNPSSLHYYDGTTANEYVTAMRLVGDVCAAYDHDNLIPAFGFGAELPSGTLSHCFPVNLRDDVSFHPVFIEFSPEVLQPYCKGIPGVVEAYNRSLDKLAGPTRLSPLIQRVIDLASKNRDGSKYYLLLIITDGTINDMGETVVAIREACSLPISILIVGVGPGDFSQMHMLDDDTNKLNFTRDIVNFLRLRSYARSSLEQMGKDTLSEIPKQLVSYMLQQKIPPDDIKTQEMSAPPTPMMKQPPSSPTLATSPKKKRLVDYIRGSLDLGRKRSNSLPLQNNTE</sequence>
<feature type="domain" description="C2" evidence="4">
    <location>
        <begin position="155"/>
        <end position="280"/>
    </location>
</feature>
<evidence type="ECO:0000313" key="6">
    <source>
        <dbReference type="EMBL" id="PRP79610.1"/>
    </source>
</evidence>
<dbReference type="SMART" id="SM00239">
    <property type="entry name" value="C2"/>
    <property type="match status" value="2"/>
</dbReference>
<feature type="region of interest" description="Disordered" evidence="3">
    <location>
        <begin position="560"/>
        <end position="616"/>
    </location>
</feature>
<evidence type="ECO:0000256" key="2">
    <source>
        <dbReference type="ARBA" id="ARBA00022737"/>
    </source>
</evidence>
<dbReference type="PROSITE" id="PS50004">
    <property type="entry name" value="C2"/>
    <property type="match status" value="2"/>
</dbReference>
<evidence type="ECO:0000259" key="4">
    <source>
        <dbReference type="PROSITE" id="PS50004"/>
    </source>
</evidence>
<dbReference type="GO" id="GO:0005829">
    <property type="term" value="C:cytosol"/>
    <property type="evidence" value="ECO:0007669"/>
    <property type="project" value="UniProtKB-ARBA"/>
</dbReference>
<name>A0A2P6N6P1_9EUKA</name>
<keyword evidence="2" id="KW-0677">Repeat</keyword>
<dbReference type="AlphaFoldDB" id="A0A2P6N6P1"/>